<dbReference type="AlphaFoldDB" id="A0AAW1TEQ0"/>
<gene>
    <name evidence="2" type="ORF">WJX84_011693</name>
</gene>
<dbReference type="EMBL" id="JALJOV010000094">
    <property type="protein sequence ID" value="KAK9867330.1"/>
    <property type="molecule type" value="Genomic_DNA"/>
</dbReference>
<protein>
    <submittedName>
        <fullName evidence="2">Uncharacterized protein</fullName>
    </submittedName>
</protein>
<organism evidence="2 3">
    <name type="scientific">Apatococcus fuscideae</name>
    <dbReference type="NCBI Taxonomy" id="2026836"/>
    <lineage>
        <taxon>Eukaryota</taxon>
        <taxon>Viridiplantae</taxon>
        <taxon>Chlorophyta</taxon>
        <taxon>core chlorophytes</taxon>
        <taxon>Trebouxiophyceae</taxon>
        <taxon>Chlorellales</taxon>
        <taxon>Chlorellaceae</taxon>
        <taxon>Apatococcus</taxon>
    </lineage>
</organism>
<keyword evidence="3" id="KW-1185">Reference proteome</keyword>
<reference evidence="2 3" key="1">
    <citation type="journal article" date="2024" name="Nat. Commun.">
        <title>Phylogenomics reveals the evolutionary origins of lichenization in chlorophyte algae.</title>
        <authorList>
            <person name="Puginier C."/>
            <person name="Libourel C."/>
            <person name="Otte J."/>
            <person name="Skaloud P."/>
            <person name="Haon M."/>
            <person name="Grisel S."/>
            <person name="Petersen M."/>
            <person name="Berrin J.G."/>
            <person name="Delaux P.M."/>
            <person name="Dal Grande F."/>
            <person name="Keller J."/>
        </authorList>
    </citation>
    <scope>NUCLEOTIDE SEQUENCE [LARGE SCALE GENOMIC DNA]</scope>
    <source>
        <strain evidence="2 3">SAG 2523</strain>
    </source>
</reference>
<proteinExistence type="predicted"/>
<name>A0AAW1TEQ0_9CHLO</name>
<feature type="compositionally biased region" description="Polar residues" evidence="1">
    <location>
        <begin position="194"/>
        <end position="203"/>
    </location>
</feature>
<accession>A0AAW1TEQ0</accession>
<comment type="caution">
    <text evidence="2">The sequence shown here is derived from an EMBL/GenBank/DDBJ whole genome shotgun (WGS) entry which is preliminary data.</text>
</comment>
<feature type="region of interest" description="Disordered" evidence="1">
    <location>
        <begin position="124"/>
        <end position="203"/>
    </location>
</feature>
<evidence type="ECO:0000313" key="2">
    <source>
        <dbReference type="EMBL" id="KAK9867330.1"/>
    </source>
</evidence>
<feature type="compositionally biased region" description="Polar residues" evidence="1">
    <location>
        <begin position="8"/>
        <end position="17"/>
    </location>
</feature>
<sequence length="203" mass="21503">MMGLHDAQVSSSAQHQGGLQGPDFECLQVPIEESYSMDGDQAAPHLDIVAVSYRMAGSVYGLFEGTLYAFAELVPHSLTTLRHLVQASPKQHIVDAEAGRPITVPAACLNLTLTETTLSALHNAEGPWDAGSDRLPRSALSDSSSSCLISGGSTPTGDSKSFPAPHFSQGTQEKPRTFMGRLGSYPIVLEEETSSVSSDPSNE</sequence>
<dbReference type="Proteomes" id="UP001485043">
    <property type="component" value="Unassembled WGS sequence"/>
</dbReference>
<feature type="region of interest" description="Disordered" evidence="1">
    <location>
        <begin position="1"/>
        <end position="20"/>
    </location>
</feature>
<feature type="compositionally biased region" description="Low complexity" evidence="1">
    <location>
        <begin position="137"/>
        <end position="153"/>
    </location>
</feature>
<evidence type="ECO:0000256" key="1">
    <source>
        <dbReference type="SAM" id="MobiDB-lite"/>
    </source>
</evidence>
<evidence type="ECO:0000313" key="3">
    <source>
        <dbReference type="Proteomes" id="UP001485043"/>
    </source>
</evidence>